<comment type="caution">
    <text evidence="1">The sequence shown here is derived from an EMBL/GenBank/DDBJ whole genome shotgun (WGS) entry which is preliminary data.</text>
</comment>
<dbReference type="Proteomes" id="UP000232163">
    <property type="component" value="Unassembled WGS sequence"/>
</dbReference>
<protein>
    <submittedName>
        <fullName evidence="1">Uncharacterized protein</fullName>
    </submittedName>
</protein>
<dbReference type="AlphaFoldDB" id="A0A2N9VXD4"/>
<organism evidence="1 2">
    <name type="scientific">Phyllobacterium zundukense</name>
    <dbReference type="NCBI Taxonomy" id="1867719"/>
    <lineage>
        <taxon>Bacteria</taxon>
        <taxon>Pseudomonadati</taxon>
        <taxon>Pseudomonadota</taxon>
        <taxon>Alphaproteobacteria</taxon>
        <taxon>Hyphomicrobiales</taxon>
        <taxon>Phyllobacteriaceae</taxon>
        <taxon>Phyllobacterium</taxon>
    </lineage>
</organism>
<evidence type="ECO:0000313" key="1">
    <source>
        <dbReference type="EMBL" id="PIO44152.1"/>
    </source>
</evidence>
<sequence length="23" mass="2596">MDAVEMTCTFYSKSGEQLLVDDL</sequence>
<evidence type="ECO:0000313" key="2">
    <source>
        <dbReference type="Proteomes" id="UP000232163"/>
    </source>
</evidence>
<keyword evidence="2" id="KW-1185">Reference proteome</keyword>
<reference evidence="1 2" key="1">
    <citation type="journal article" date="2017" name="Int J Environ Stud">
        <title>Does the Miocene-Pliocene relict legume Oxytropis triphylla form nitrogen-fixing nodules with a combination of bacterial strains?</title>
        <authorList>
            <person name="Safronova V."/>
            <person name="Belimov A."/>
            <person name="Sazanova A."/>
            <person name="Kuznetsova I."/>
            <person name="Popova J."/>
            <person name="Andronov E."/>
            <person name="Verkhozina A."/>
            <person name="Tikhonovich I."/>
        </authorList>
    </citation>
    <scope>NUCLEOTIDE SEQUENCE [LARGE SCALE GENOMIC DNA]</scope>
    <source>
        <strain evidence="1 2">Tri-38</strain>
    </source>
</reference>
<gene>
    <name evidence="1" type="ORF">B5P45_16045</name>
</gene>
<name>A0A2N9VXD4_9HYPH</name>
<accession>A0A2N9VXD4</accession>
<dbReference type="RefSeq" id="WP_100000953.1">
    <property type="nucleotide sequence ID" value="NZ_CP017940.1"/>
</dbReference>
<dbReference type="EMBL" id="MZMT01000035">
    <property type="protein sequence ID" value="PIO44152.1"/>
    <property type="molecule type" value="Genomic_DNA"/>
</dbReference>
<proteinExistence type="predicted"/>